<dbReference type="Pfam" id="PF25106">
    <property type="entry name" value="VWA_4"/>
    <property type="match status" value="1"/>
</dbReference>
<reference evidence="5 6" key="1">
    <citation type="submission" date="2015-04" db="EMBL/GenBank/DDBJ databases">
        <title>Complete genome sequence of Schizopora paradoxa KUC8140, a cosmopolitan wood degrader in East Asia.</title>
        <authorList>
            <consortium name="DOE Joint Genome Institute"/>
            <person name="Min B."/>
            <person name="Park H."/>
            <person name="Jang Y."/>
            <person name="Kim J.-J."/>
            <person name="Kim K.H."/>
            <person name="Pangilinan J."/>
            <person name="Lipzen A."/>
            <person name="Riley R."/>
            <person name="Grigoriev I.V."/>
            <person name="Spatafora J.W."/>
            <person name="Choi I.-G."/>
        </authorList>
    </citation>
    <scope>NUCLEOTIDE SEQUENCE [LARGE SCALE GENOMIC DNA]</scope>
    <source>
        <strain evidence="5 6">KUC8140</strain>
    </source>
</reference>
<dbReference type="PANTHER" id="PTHR47763:SF1">
    <property type="entry name" value="DUF659 DOMAIN-CONTAINING PROTEIN"/>
    <property type="match status" value="1"/>
</dbReference>
<dbReference type="InterPro" id="IPR035992">
    <property type="entry name" value="Ricin_B-like_lectins"/>
</dbReference>
<organism evidence="5 6">
    <name type="scientific">Schizopora paradoxa</name>
    <dbReference type="NCBI Taxonomy" id="27342"/>
    <lineage>
        <taxon>Eukaryota</taxon>
        <taxon>Fungi</taxon>
        <taxon>Dikarya</taxon>
        <taxon>Basidiomycota</taxon>
        <taxon>Agaricomycotina</taxon>
        <taxon>Agaricomycetes</taxon>
        <taxon>Hymenochaetales</taxon>
        <taxon>Schizoporaceae</taxon>
        <taxon>Schizopora</taxon>
    </lineage>
</organism>
<keyword evidence="6" id="KW-1185">Reference proteome</keyword>
<dbReference type="InterPro" id="IPR052969">
    <property type="entry name" value="Thr-specific_kinase-like"/>
</dbReference>
<dbReference type="GO" id="GO:0004674">
    <property type="term" value="F:protein serine/threonine kinase activity"/>
    <property type="evidence" value="ECO:0007669"/>
    <property type="project" value="TreeGrafter"/>
</dbReference>
<dbReference type="Proteomes" id="UP000053477">
    <property type="component" value="Unassembled WGS sequence"/>
</dbReference>
<keyword evidence="3" id="KW-0732">Signal</keyword>
<proteinExistence type="predicted"/>
<feature type="domain" description="VWFA" evidence="4">
    <location>
        <begin position="161"/>
        <end position="317"/>
    </location>
</feature>
<evidence type="ECO:0000313" key="5">
    <source>
        <dbReference type="EMBL" id="KLO19633.1"/>
    </source>
</evidence>
<accession>A0A0H2SD07</accession>
<evidence type="ECO:0000256" key="3">
    <source>
        <dbReference type="ARBA" id="ARBA00022729"/>
    </source>
</evidence>
<dbReference type="SUPFAM" id="SSF50370">
    <property type="entry name" value="Ricin B-like lectins"/>
    <property type="match status" value="1"/>
</dbReference>
<evidence type="ECO:0000313" key="6">
    <source>
        <dbReference type="Proteomes" id="UP000053477"/>
    </source>
</evidence>
<dbReference type="CDD" id="cd00198">
    <property type="entry name" value="vWFA"/>
    <property type="match status" value="1"/>
</dbReference>
<dbReference type="EMBL" id="KQ085885">
    <property type="protein sequence ID" value="KLO19633.1"/>
    <property type="molecule type" value="Genomic_DNA"/>
</dbReference>
<dbReference type="PANTHER" id="PTHR47763">
    <property type="entry name" value="ALPHA-PROTEIN KINASE VWKA"/>
    <property type="match status" value="1"/>
</dbReference>
<sequence length="494" mass="54215">MTFSSTPAENGTYRIKIYDQDLYLESIPTSETSASTSWMRLAAPNATSDKQKWILTKSGSLWTIQSADNAGLKYKKTSQTYRGHGFPYPEGTSLRWSITEYEGLYSKFSNPQNGTDCFDSQYRAQGDDAVHFWAKGSSRSSAPYQCFVFEPVAEEPQNKLDIVFIQDSTGSQQMYINAARTQIKQIIKDVQDKGGYKDGSVRFSLIAFRDHPPQDRSFVTKVYPFTSDVNIMESHLQDLIASGGGDGPEAQADGLFDAYNAAWDDDATKMVILITDSPPHGVEPSADGFPGGCPCTHDPLRTAAMMKDADISLRVIACEPTLTNEYSQALAFYYALVRAAGGDESDLVPLGNADSKIVQAAVTGLVSRACVDARLTSEYKGKIQQQFARNMSTDAITTEVYNDLAAHHTTQYTIKNTASYEISDEVRRNIDIWAGASSVAEGKRKIMEAQRAGVTAKFVSEGMPKVSVEEAPINKADVSRIISKALRKVPGKSQ</sequence>
<evidence type="ECO:0000256" key="1">
    <source>
        <dbReference type="ARBA" id="ARBA00004613"/>
    </source>
</evidence>
<dbReference type="InParanoid" id="A0A0H2SD07"/>
<dbReference type="InterPro" id="IPR002035">
    <property type="entry name" value="VWF_A"/>
</dbReference>
<comment type="subcellular location">
    <subcellularLocation>
        <location evidence="1">Secreted</location>
    </subcellularLocation>
</comment>
<dbReference type="Gene3D" id="3.40.50.410">
    <property type="entry name" value="von Willebrand factor, type A domain"/>
    <property type="match status" value="1"/>
</dbReference>
<dbReference type="AlphaFoldDB" id="A0A0H2SD07"/>
<name>A0A0H2SD07_9AGAM</name>
<dbReference type="OrthoDB" id="301415at2759"/>
<evidence type="ECO:0000256" key="2">
    <source>
        <dbReference type="ARBA" id="ARBA00022525"/>
    </source>
</evidence>
<protein>
    <recommendedName>
        <fullName evidence="4">VWFA domain-containing protein</fullName>
    </recommendedName>
</protein>
<dbReference type="InterPro" id="IPR036465">
    <property type="entry name" value="vWFA_dom_sf"/>
</dbReference>
<dbReference type="PROSITE" id="PS50234">
    <property type="entry name" value="VWFA"/>
    <property type="match status" value="1"/>
</dbReference>
<evidence type="ECO:0000259" key="4">
    <source>
        <dbReference type="PROSITE" id="PS50234"/>
    </source>
</evidence>
<gene>
    <name evidence="5" type="ORF">SCHPADRAFT_898583</name>
</gene>
<dbReference type="InterPro" id="IPR056861">
    <property type="entry name" value="HMCN1-like_VWA"/>
</dbReference>
<keyword evidence="2" id="KW-0964">Secreted</keyword>
<dbReference type="GO" id="GO:0005737">
    <property type="term" value="C:cytoplasm"/>
    <property type="evidence" value="ECO:0007669"/>
    <property type="project" value="TreeGrafter"/>
</dbReference>
<dbReference type="SUPFAM" id="SSF53300">
    <property type="entry name" value="vWA-like"/>
    <property type="match status" value="1"/>
</dbReference>